<keyword evidence="3" id="KW-0808">Transferase</keyword>
<dbReference type="InterPro" id="IPR007345">
    <property type="entry name" value="Polysacch_pyruvyl_Trfase"/>
</dbReference>
<reference evidence="3" key="1">
    <citation type="submission" date="2020-09" db="EMBL/GenBank/DDBJ databases">
        <title>A novel bacterium of genus Bacillus, isolated from South China Sea.</title>
        <authorList>
            <person name="Huang H."/>
            <person name="Mo K."/>
            <person name="Hu Y."/>
        </authorList>
    </citation>
    <scope>NUCLEOTIDE SEQUENCE</scope>
    <source>
        <strain evidence="3">IB182487</strain>
    </source>
</reference>
<keyword evidence="1" id="KW-1133">Transmembrane helix</keyword>
<keyword evidence="4" id="KW-1185">Reference proteome</keyword>
<dbReference type="PANTHER" id="PTHR36836:SF1">
    <property type="entry name" value="COLANIC ACID BIOSYNTHESIS PROTEIN WCAK"/>
    <property type="match status" value="1"/>
</dbReference>
<keyword evidence="1" id="KW-0472">Membrane</keyword>
<evidence type="ECO:0000259" key="2">
    <source>
        <dbReference type="Pfam" id="PF04230"/>
    </source>
</evidence>
<protein>
    <submittedName>
        <fullName evidence="3">Polysaccharide pyruvyl transferase family protein</fullName>
    </submittedName>
</protein>
<evidence type="ECO:0000256" key="1">
    <source>
        <dbReference type="SAM" id="Phobius"/>
    </source>
</evidence>
<dbReference type="PANTHER" id="PTHR36836">
    <property type="entry name" value="COLANIC ACID BIOSYNTHESIS PROTEIN WCAK"/>
    <property type="match status" value="1"/>
</dbReference>
<dbReference type="EMBL" id="JACXAI010000001">
    <property type="protein sequence ID" value="MBD1378855.1"/>
    <property type="molecule type" value="Genomic_DNA"/>
</dbReference>
<evidence type="ECO:0000313" key="4">
    <source>
        <dbReference type="Proteomes" id="UP000626844"/>
    </source>
</evidence>
<gene>
    <name evidence="3" type="ORF">IC621_01315</name>
</gene>
<sequence length="372" mass="43822">MKKVFVDIYLQFNLGDDLFLDILAKKFPQCDFTINYLGDNYDQFISKYHNVNRRKYSLFNKIGQRLKISDSITNYDKVAEEHDALLFIGGSIFREEDYHQTLYQDRMKMVKEFKIRGKSIFILGANFGPFKSEAFLNDYREFFNLCDDVCFRDLYSYNLFKNLPQVRYAPDIVFQMDINEYFTGTVHKRIGFSIIDVRHKQGLEKYHNDYICSTVRTIESFVKKDYECCLMSFCEQEGDLQVIDEIRSKLSSNKLKKVIIYEYKGDLKEAISLIASFNLFIAARFHANILALLLGIGVMPIIYSKKTTNMFEDINLTNVLINMDKLFLQFDENTLSRSFKNKTNLDMVLHNARNQFSKLDDFLNQNKFRGII</sequence>
<feature type="domain" description="Polysaccharide pyruvyl transferase" evidence="2">
    <location>
        <begin position="13"/>
        <end position="304"/>
    </location>
</feature>
<keyword evidence="1" id="KW-0812">Transmembrane</keyword>
<dbReference type="Proteomes" id="UP000626844">
    <property type="component" value="Unassembled WGS sequence"/>
</dbReference>
<comment type="caution">
    <text evidence="3">The sequence shown here is derived from an EMBL/GenBank/DDBJ whole genome shotgun (WGS) entry which is preliminary data.</text>
</comment>
<accession>A0A926NDI4</accession>
<organism evidence="3 4">
    <name type="scientific">Metabacillus arenae</name>
    <dbReference type="NCBI Taxonomy" id="2771434"/>
    <lineage>
        <taxon>Bacteria</taxon>
        <taxon>Bacillati</taxon>
        <taxon>Bacillota</taxon>
        <taxon>Bacilli</taxon>
        <taxon>Bacillales</taxon>
        <taxon>Bacillaceae</taxon>
        <taxon>Metabacillus</taxon>
    </lineage>
</organism>
<name>A0A926NDI4_9BACI</name>
<dbReference type="Pfam" id="PF04230">
    <property type="entry name" value="PS_pyruv_trans"/>
    <property type="match status" value="1"/>
</dbReference>
<dbReference type="RefSeq" id="WP_191154936.1">
    <property type="nucleotide sequence ID" value="NZ_JACXAI010000001.1"/>
</dbReference>
<dbReference type="GO" id="GO:0016740">
    <property type="term" value="F:transferase activity"/>
    <property type="evidence" value="ECO:0007669"/>
    <property type="project" value="UniProtKB-KW"/>
</dbReference>
<proteinExistence type="predicted"/>
<evidence type="ECO:0000313" key="3">
    <source>
        <dbReference type="EMBL" id="MBD1378855.1"/>
    </source>
</evidence>
<feature type="transmembrane region" description="Helical" evidence="1">
    <location>
        <begin position="285"/>
        <end position="303"/>
    </location>
</feature>
<dbReference type="AlphaFoldDB" id="A0A926NDI4"/>